<protein>
    <submittedName>
        <fullName evidence="1">Uncharacterized protein</fullName>
    </submittedName>
</protein>
<reference evidence="1 2" key="2">
    <citation type="journal article" date="2022" name="Mol. Ecol. Resour.">
        <title>The genomes of chicory, endive, great burdock and yacon provide insights into Asteraceae paleo-polyploidization history and plant inulin production.</title>
        <authorList>
            <person name="Fan W."/>
            <person name="Wang S."/>
            <person name="Wang H."/>
            <person name="Wang A."/>
            <person name="Jiang F."/>
            <person name="Liu H."/>
            <person name="Zhao H."/>
            <person name="Xu D."/>
            <person name="Zhang Y."/>
        </authorList>
    </citation>
    <scope>NUCLEOTIDE SEQUENCE [LARGE SCALE GENOMIC DNA]</scope>
    <source>
        <strain evidence="2">cv. Yunnan</strain>
        <tissue evidence="1">Leaves</tissue>
    </source>
</reference>
<accession>A0ACB9J920</accession>
<comment type="caution">
    <text evidence="1">The sequence shown here is derived from an EMBL/GenBank/DDBJ whole genome shotgun (WGS) entry which is preliminary data.</text>
</comment>
<gene>
    <name evidence="1" type="ORF">L1987_15929</name>
</gene>
<sequence length="137" mass="15385">MNAPPFPFQTSKLASTIFDLCTFKLQSVHGFCFCSKMWDGDGGGFEQLRGSFKRGGGGSFLIQRQSVVAERDEMGRFFVHHLLGSCCFRKSHKRDTPRMETSVWLIVLELHCITSKSISPSQLRPPVLRSAIFLGLI</sequence>
<organism evidence="1 2">
    <name type="scientific">Smallanthus sonchifolius</name>
    <dbReference type="NCBI Taxonomy" id="185202"/>
    <lineage>
        <taxon>Eukaryota</taxon>
        <taxon>Viridiplantae</taxon>
        <taxon>Streptophyta</taxon>
        <taxon>Embryophyta</taxon>
        <taxon>Tracheophyta</taxon>
        <taxon>Spermatophyta</taxon>
        <taxon>Magnoliopsida</taxon>
        <taxon>eudicotyledons</taxon>
        <taxon>Gunneridae</taxon>
        <taxon>Pentapetalae</taxon>
        <taxon>asterids</taxon>
        <taxon>campanulids</taxon>
        <taxon>Asterales</taxon>
        <taxon>Asteraceae</taxon>
        <taxon>Asteroideae</taxon>
        <taxon>Heliantheae alliance</taxon>
        <taxon>Millerieae</taxon>
        <taxon>Smallanthus</taxon>
    </lineage>
</organism>
<evidence type="ECO:0000313" key="1">
    <source>
        <dbReference type="EMBL" id="KAI3816236.1"/>
    </source>
</evidence>
<reference evidence="2" key="1">
    <citation type="journal article" date="2022" name="Mol. Ecol. Resour.">
        <title>The genomes of chicory, endive, great burdock and yacon provide insights into Asteraceae palaeo-polyploidization history and plant inulin production.</title>
        <authorList>
            <person name="Fan W."/>
            <person name="Wang S."/>
            <person name="Wang H."/>
            <person name="Wang A."/>
            <person name="Jiang F."/>
            <person name="Liu H."/>
            <person name="Zhao H."/>
            <person name="Xu D."/>
            <person name="Zhang Y."/>
        </authorList>
    </citation>
    <scope>NUCLEOTIDE SEQUENCE [LARGE SCALE GENOMIC DNA]</scope>
    <source>
        <strain evidence="2">cv. Yunnan</strain>
    </source>
</reference>
<evidence type="ECO:0000313" key="2">
    <source>
        <dbReference type="Proteomes" id="UP001056120"/>
    </source>
</evidence>
<dbReference type="Proteomes" id="UP001056120">
    <property type="component" value="Linkage Group LG05"/>
</dbReference>
<keyword evidence="2" id="KW-1185">Reference proteome</keyword>
<dbReference type="EMBL" id="CM042022">
    <property type="protein sequence ID" value="KAI3816236.1"/>
    <property type="molecule type" value="Genomic_DNA"/>
</dbReference>
<proteinExistence type="predicted"/>
<name>A0ACB9J920_9ASTR</name>